<keyword evidence="4" id="KW-1185">Reference proteome</keyword>
<evidence type="ECO:0000313" key="2">
    <source>
        <dbReference type="EMBL" id="EST45184.1"/>
    </source>
</evidence>
<evidence type="ECO:0000313" key="3">
    <source>
        <dbReference type="EMBL" id="KAH0576781.1"/>
    </source>
</evidence>
<dbReference type="SMART" id="SM00212">
    <property type="entry name" value="UBCc"/>
    <property type="match status" value="1"/>
</dbReference>
<proteinExistence type="predicted"/>
<dbReference type="SUPFAM" id="SSF54495">
    <property type="entry name" value="UBC-like"/>
    <property type="match status" value="1"/>
</dbReference>
<dbReference type="VEuPathDB" id="GiardiaDB:SS50377_20127"/>
<accession>V6LWM4</accession>
<gene>
    <name evidence="2" type="ORF">SS50377_14756</name>
    <name evidence="3" type="ORF">SS50377_20127</name>
</gene>
<dbReference type="InterPro" id="IPR000608">
    <property type="entry name" value="UBC"/>
</dbReference>
<sequence length="155" mass="18068">MNKNRLLMLQYKELLNCIYTQPFILNKENINIFHISFQGSPATLFEEGIYHCEIDFTEYPEKAPSIQFLNDSGSYLLHQPVCIQGITSYHQEKWTPGTSVISIINALRVYMNEKDDRQALGFIKKLDEVQIKKYVQFSQKYKCSCGADHSKLFDQ</sequence>
<reference evidence="3" key="2">
    <citation type="submission" date="2020-12" db="EMBL/GenBank/DDBJ databases">
        <title>New Spironucleus salmonicida genome in near-complete chromosomes.</title>
        <authorList>
            <person name="Xu F."/>
            <person name="Kurt Z."/>
            <person name="Jimenez-Gonzalez A."/>
            <person name="Astvaldsson A."/>
            <person name="Andersson J.O."/>
            <person name="Svard S.G."/>
        </authorList>
    </citation>
    <scope>NUCLEOTIDE SEQUENCE</scope>
    <source>
        <strain evidence="3">ATCC 50377</strain>
    </source>
</reference>
<name>V6LWM4_9EUKA</name>
<dbReference type="AlphaFoldDB" id="V6LWM4"/>
<feature type="domain" description="UBC core" evidence="1">
    <location>
        <begin position="1"/>
        <end position="155"/>
    </location>
</feature>
<evidence type="ECO:0000313" key="4">
    <source>
        <dbReference type="Proteomes" id="UP000018208"/>
    </source>
</evidence>
<reference evidence="2 3" key="1">
    <citation type="journal article" date="2014" name="PLoS Genet.">
        <title>The Genome of Spironucleus salmonicida Highlights a Fish Pathogen Adapted to Fluctuating Environments.</title>
        <authorList>
            <person name="Xu F."/>
            <person name="Jerlstrom-Hultqvist J."/>
            <person name="Einarsson E."/>
            <person name="Astvaldsson A."/>
            <person name="Svard S.G."/>
            <person name="Andersson J.O."/>
        </authorList>
    </citation>
    <scope>NUCLEOTIDE SEQUENCE</scope>
    <source>
        <strain evidence="3">ATCC 50377</strain>
    </source>
</reference>
<dbReference type="EMBL" id="AUWU02000001">
    <property type="protein sequence ID" value="KAH0576781.1"/>
    <property type="molecule type" value="Genomic_DNA"/>
</dbReference>
<dbReference type="InterPro" id="IPR016135">
    <property type="entry name" value="UBQ-conjugating_enzyme/RWD"/>
</dbReference>
<dbReference type="Pfam" id="PF00179">
    <property type="entry name" value="UQ_con"/>
    <property type="match status" value="1"/>
</dbReference>
<dbReference type="Gene3D" id="3.10.110.10">
    <property type="entry name" value="Ubiquitin Conjugating Enzyme"/>
    <property type="match status" value="1"/>
</dbReference>
<dbReference type="Proteomes" id="UP000018208">
    <property type="component" value="Unassembled WGS sequence"/>
</dbReference>
<protein>
    <submittedName>
        <fullName evidence="2">Ubiquitin-conjugating enzyme E2</fullName>
    </submittedName>
</protein>
<organism evidence="2">
    <name type="scientific">Spironucleus salmonicida</name>
    <dbReference type="NCBI Taxonomy" id="348837"/>
    <lineage>
        <taxon>Eukaryota</taxon>
        <taxon>Metamonada</taxon>
        <taxon>Diplomonadida</taxon>
        <taxon>Hexamitidae</taxon>
        <taxon>Hexamitinae</taxon>
        <taxon>Spironucleus</taxon>
    </lineage>
</organism>
<evidence type="ECO:0000259" key="1">
    <source>
        <dbReference type="PROSITE" id="PS50127"/>
    </source>
</evidence>
<dbReference type="PROSITE" id="PS50127">
    <property type="entry name" value="UBC_2"/>
    <property type="match status" value="1"/>
</dbReference>
<dbReference type="EMBL" id="KI546100">
    <property type="protein sequence ID" value="EST45184.1"/>
    <property type="molecule type" value="Genomic_DNA"/>
</dbReference>